<dbReference type="PANTHER" id="PTHR34853:SF1">
    <property type="entry name" value="LIPASE 5"/>
    <property type="match status" value="1"/>
</dbReference>
<evidence type="ECO:0000256" key="1">
    <source>
        <dbReference type="SAM" id="SignalP"/>
    </source>
</evidence>
<keyword evidence="3" id="KW-1185">Reference proteome</keyword>
<feature type="chain" id="PRO_5039036514" description="Lipase" evidence="1">
    <location>
        <begin position="25"/>
        <end position="472"/>
    </location>
</feature>
<dbReference type="InterPro" id="IPR029058">
    <property type="entry name" value="AB_hydrolase_fold"/>
</dbReference>
<evidence type="ECO:0008006" key="4">
    <source>
        <dbReference type="Google" id="ProtNLM"/>
    </source>
</evidence>
<name>A0A918GPX1_9PSEU</name>
<organism evidence="2 3">
    <name type="scientific">Actinokineospora fastidiosa</name>
    <dbReference type="NCBI Taxonomy" id="1816"/>
    <lineage>
        <taxon>Bacteria</taxon>
        <taxon>Bacillati</taxon>
        <taxon>Actinomycetota</taxon>
        <taxon>Actinomycetes</taxon>
        <taxon>Pseudonocardiales</taxon>
        <taxon>Pseudonocardiaceae</taxon>
        <taxon>Actinokineospora</taxon>
    </lineage>
</organism>
<gene>
    <name evidence="2" type="ORF">GCM10010171_55670</name>
</gene>
<evidence type="ECO:0000313" key="3">
    <source>
        <dbReference type="Proteomes" id="UP000660680"/>
    </source>
</evidence>
<dbReference type="SUPFAM" id="SSF53474">
    <property type="entry name" value="alpha/beta-Hydrolases"/>
    <property type="match status" value="1"/>
</dbReference>
<dbReference type="GO" id="GO:0016042">
    <property type="term" value="P:lipid catabolic process"/>
    <property type="evidence" value="ECO:0007669"/>
    <property type="project" value="InterPro"/>
</dbReference>
<evidence type="ECO:0000313" key="2">
    <source>
        <dbReference type="EMBL" id="GGS53232.1"/>
    </source>
</evidence>
<dbReference type="InterPro" id="IPR005152">
    <property type="entry name" value="Lipase_secreted"/>
</dbReference>
<dbReference type="Gene3D" id="2.60.40.10">
    <property type="entry name" value="Immunoglobulins"/>
    <property type="match status" value="1"/>
</dbReference>
<dbReference type="InterPro" id="IPR013783">
    <property type="entry name" value="Ig-like_fold"/>
</dbReference>
<protein>
    <recommendedName>
        <fullName evidence="4">Lipase</fullName>
    </recommendedName>
</protein>
<dbReference type="Gene3D" id="3.40.50.1820">
    <property type="entry name" value="alpha/beta hydrolase"/>
    <property type="match status" value="2"/>
</dbReference>
<dbReference type="AlphaFoldDB" id="A0A918GPX1"/>
<feature type="signal peptide" evidence="1">
    <location>
        <begin position="1"/>
        <end position="24"/>
    </location>
</feature>
<reference evidence="2" key="1">
    <citation type="journal article" date="2014" name="Int. J. Syst. Evol. Microbiol.">
        <title>Complete genome sequence of Corynebacterium casei LMG S-19264T (=DSM 44701T), isolated from a smear-ripened cheese.</title>
        <authorList>
            <consortium name="US DOE Joint Genome Institute (JGI-PGF)"/>
            <person name="Walter F."/>
            <person name="Albersmeier A."/>
            <person name="Kalinowski J."/>
            <person name="Ruckert C."/>
        </authorList>
    </citation>
    <scope>NUCLEOTIDE SEQUENCE</scope>
    <source>
        <strain evidence="2">JCM 3276</strain>
    </source>
</reference>
<keyword evidence="1" id="KW-0732">Signal</keyword>
<dbReference type="RefSeq" id="WP_229787569.1">
    <property type="nucleotide sequence ID" value="NZ_BMRB01000006.1"/>
</dbReference>
<comment type="caution">
    <text evidence="2">The sequence shown here is derived from an EMBL/GenBank/DDBJ whole genome shotgun (WGS) entry which is preliminary data.</text>
</comment>
<proteinExistence type="predicted"/>
<accession>A0A918GPX1</accession>
<dbReference type="PANTHER" id="PTHR34853">
    <property type="match status" value="1"/>
</dbReference>
<dbReference type="EMBL" id="BMRB01000006">
    <property type="protein sequence ID" value="GGS53232.1"/>
    <property type="molecule type" value="Genomic_DNA"/>
</dbReference>
<reference evidence="2" key="2">
    <citation type="submission" date="2020-09" db="EMBL/GenBank/DDBJ databases">
        <authorList>
            <person name="Sun Q."/>
            <person name="Ohkuma M."/>
        </authorList>
    </citation>
    <scope>NUCLEOTIDE SEQUENCE</scope>
    <source>
        <strain evidence="2">JCM 3276</strain>
    </source>
</reference>
<dbReference type="GO" id="GO:0005975">
    <property type="term" value="P:carbohydrate metabolic process"/>
    <property type="evidence" value="ECO:0007669"/>
    <property type="project" value="UniProtKB-ARBA"/>
</dbReference>
<dbReference type="GO" id="GO:0004806">
    <property type="term" value="F:triacylglycerol lipase activity"/>
    <property type="evidence" value="ECO:0007669"/>
    <property type="project" value="InterPro"/>
</dbReference>
<sequence>MIRARVIAALVPLVTALVPAQAAAADAPGSVVRIAPLAADRLPAAAASGYFVEYTSTGAVGAPVAVTGTVYLPEGSAPAGGWPVMSWAHGTTGLGDACAPSARPLGGMDAYLSAWLDAGYAVTATDYTGLGTPGGHPYLDGKAQAYGVVDIVRAARSVTPELSPHWLAVGLSQGGHAAVHTAHLATRYAPELDYRGAVGVGVPSNLSGFVSLIGPAFPPSLISGGTKVLVAYILAGLRVADPAFDLDSYLTPLGREVVADAGELCGAAMGERMASVSLADMLTKDLGAPFAQAWGAVFDVPVTGYDRPLLIAQGTEDQTVPQSLTEQLVRDLRDNAQPVTYKTYPAGHGASLTAALADSLAFAETLFEDVEPPADTTAPTATLDRVPLFLVGGAPVTGTAADDRAVTAVTLTFTDLVTGRQSTRQATCADACATWTTPTTGLRGLHAVTATASDAAGNTSGPTPRALALIFS</sequence>
<dbReference type="Proteomes" id="UP000660680">
    <property type="component" value="Unassembled WGS sequence"/>
</dbReference>
<dbReference type="Pfam" id="PF03583">
    <property type="entry name" value="LIP"/>
    <property type="match status" value="1"/>
</dbReference>